<accession>A0A1I3HM69</accession>
<dbReference type="PANTHER" id="PTHR31118:SF12">
    <property type="entry name" value="CYCLASE-LIKE PROTEIN 2"/>
    <property type="match status" value="1"/>
</dbReference>
<reference evidence="2 3" key="1">
    <citation type="submission" date="2016-10" db="EMBL/GenBank/DDBJ databases">
        <authorList>
            <person name="de Groot N.N."/>
        </authorList>
    </citation>
    <scope>NUCLEOTIDE SEQUENCE [LARGE SCALE GENOMIC DNA]</scope>
    <source>
        <strain evidence="2 3">DSM 19073</strain>
    </source>
</reference>
<dbReference type="PANTHER" id="PTHR31118">
    <property type="entry name" value="CYCLASE-LIKE PROTEIN 2"/>
    <property type="match status" value="1"/>
</dbReference>
<evidence type="ECO:0000313" key="3">
    <source>
        <dbReference type="Proteomes" id="UP000199110"/>
    </source>
</evidence>
<dbReference type="SUPFAM" id="SSF102198">
    <property type="entry name" value="Putative cyclase"/>
    <property type="match status" value="1"/>
</dbReference>
<dbReference type="AlphaFoldDB" id="A0A1I3HM69"/>
<dbReference type="Pfam" id="PF04199">
    <property type="entry name" value="Cyclase"/>
    <property type="match status" value="1"/>
</dbReference>
<dbReference type="GO" id="GO:0019441">
    <property type="term" value="P:L-tryptophan catabolic process to kynurenine"/>
    <property type="evidence" value="ECO:0007669"/>
    <property type="project" value="InterPro"/>
</dbReference>
<gene>
    <name evidence="2" type="ORF">SAMN04488095_0652</name>
</gene>
<dbReference type="InterPro" id="IPR037175">
    <property type="entry name" value="KFase_sf"/>
</dbReference>
<dbReference type="STRING" id="390807.SAMN04488095_0652"/>
<organism evidence="2 3">
    <name type="scientific">Jannaschia pohangensis</name>
    <dbReference type="NCBI Taxonomy" id="390807"/>
    <lineage>
        <taxon>Bacteria</taxon>
        <taxon>Pseudomonadati</taxon>
        <taxon>Pseudomonadota</taxon>
        <taxon>Alphaproteobacteria</taxon>
        <taxon>Rhodobacterales</taxon>
        <taxon>Roseobacteraceae</taxon>
        <taxon>Jannaschia</taxon>
    </lineage>
</organism>
<dbReference type="InterPro" id="IPR007325">
    <property type="entry name" value="KFase/CYL"/>
</dbReference>
<dbReference type="GO" id="GO:0004061">
    <property type="term" value="F:arylformamidase activity"/>
    <property type="evidence" value="ECO:0007669"/>
    <property type="project" value="InterPro"/>
</dbReference>
<keyword evidence="3" id="KW-1185">Reference proteome</keyword>
<dbReference type="OrthoDB" id="9777007at2"/>
<evidence type="ECO:0000313" key="2">
    <source>
        <dbReference type="EMBL" id="SFI36814.1"/>
    </source>
</evidence>
<dbReference type="RefSeq" id="WP_092777066.1">
    <property type="nucleotide sequence ID" value="NZ_FORA01000001.1"/>
</dbReference>
<dbReference type="InterPro" id="IPR006311">
    <property type="entry name" value="TAT_signal"/>
</dbReference>
<dbReference type="Gene3D" id="3.50.30.50">
    <property type="entry name" value="Putative cyclase"/>
    <property type="match status" value="1"/>
</dbReference>
<dbReference type="PROSITE" id="PS51318">
    <property type="entry name" value="TAT"/>
    <property type="match status" value="1"/>
</dbReference>
<keyword evidence="1" id="KW-1133">Transmembrane helix</keyword>
<feature type="transmembrane region" description="Helical" evidence="1">
    <location>
        <begin position="20"/>
        <end position="43"/>
    </location>
</feature>
<dbReference type="EMBL" id="FORA01000001">
    <property type="protein sequence ID" value="SFI36814.1"/>
    <property type="molecule type" value="Genomic_DNA"/>
</dbReference>
<keyword evidence="1" id="KW-0472">Membrane</keyword>
<dbReference type="Proteomes" id="UP000199110">
    <property type="component" value="Unassembled WGS sequence"/>
</dbReference>
<keyword evidence="1" id="KW-0812">Transmembrane</keyword>
<name>A0A1I3HM69_9RHOB</name>
<protein>
    <submittedName>
        <fullName evidence="2">Kynurenine formamidase</fullName>
    </submittedName>
</protein>
<sequence length="272" mass="28670">MCDICVMNAVKDRMLSRRDLFRGGLAAGVAGVAATVTGTAALADGHGSIRDMTHTLSENFPTFFGEPGYGAEALFNFAENGFNLLNLTINEHTGTHIDAPLHFSADGRSVDEIEIGNLIVPLCVVDIRAKAAADPDAQVTPDDLESWIRDNDDIPDRACVAMMSGWADKVNTAAYRGADDAGVLHFPGFHPEAVAFLLERTSASSIAVDTLSLDHGPSADFASHYAWLPEGRYGIENLAGLDQVPAAGATLIVGAPKHRGGTGGPARIFALI</sequence>
<proteinExistence type="predicted"/>
<evidence type="ECO:0000256" key="1">
    <source>
        <dbReference type="SAM" id="Phobius"/>
    </source>
</evidence>